<accession>A0A974DKR7</accession>
<protein>
    <submittedName>
        <fullName evidence="1">Uncharacterized protein</fullName>
    </submittedName>
</protein>
<dbReference type="EMBL" id="CM004468">
    <property type="protein sequence ID" value="OCT93773.1"/>
    <property type="molecule type" value="Genomic_DNA"/>
</dbReference>
<sequence length="223" mass="24406">MSWREKPQVVHYTRPQLLPFNSDTLAQYEPVQPPPCLPIYIYLYKKNTQYPYTSLTCPSICHSAPQQRSVFPCLTDASPLTHCLTHTLPPPAPTLSSSLLHPTLSLLNSPAPTLSPFIPPAPKLSPSSHLHPHSLPPHTCTHTLSLHPSCTQTLSLHPSCTHTLSLLTPAPTLSPFIPPAPTHSLLHPNSLPSSLLHPHPHLSSFLYPTPSHPINPAPHTHSS</sequence>
<proteinExistence type="predicted"/>
<reference evidence="2" key="1">
    <citation type="journal article" date="2016" name="Nature">
        <title>Genome evolution in the allotetraploid frog Xenopus laevis.</title>
        <authorList>
            <person name="Session A.M."/>
            <person name="Uno Y."/>
            <person name="Kwon T."/>
            <person name="Chapman J.A."/>
            <person name="Toyoda A."/>
            <person name="Takahashi S."/>
            <person name="Fukui A."/>
            <person name="Hikosaka A."/>
            <person name="Suzuki A."/>
            <person name="Kondo M."/>
            <person name="van Heeringen S.J."/>
            <person name="Quigley I."/>
            <person name="Heinz S."/>
            <person name="Ogino H."/>
            <person name="Ochi H."/>
            <person name="Hellsten U."/>
            <person name="Lyons J.B."/>
            <person name="Simakov O."/>
            <person name="Putnam N."/>
            <person name="Stites J."/>
            <person name="Kuroki Y."/>
            <person name="Tanaka T."/>
            <person name="Michiue T."/>
            <person name="Watanabe M."/>
            <person name="Bogdanovic O."/>
            <person name="Lister R."/>
            <person name="Georgiou G."/>
            <person name="Paranjpe S.S."/>
            <person name="van Kruijsbergen I."/>
            <person name="Shu S."/>
            <person name="Carlson J."/>
            <person name="Kinoshita T."/>
            <person name="Ohta Y."/>
            <person name="Mawaribuchi S."/>
            <person name="Jenkins J."/>
            <person name="Grimwood J."/>
            <person name="Schmutz J."/>
            <person name="Mitros T."/>
            <person name="Mozaffari S.V."/>
            <person name="Suzuki Y."/>
            <person name="Haramoto Y."/>
            <person name="Yamamoto T.S."/>
            <person name="Takagi C."/>
            <person name="Heald R."/>
            <person name="Miller K."/>
            <person name="Haudenschild C."/>
            <person name="Kitzman J."/>
            <person name="Nakayama T."/>
            <person name="Izutsu Y."/>
            <person name="Robert J."/>
            <person name="Fortriede J."/>
            <person name="Burns K."/>
            <person name="Lotay V."/>
            <person name="Karimi K."/>
            <person name="Yasuoka Y."/>
            <person name="Dichmann D.S."/>
            <person name="Flajnik M.F."/>
            <person name="Houston D.W."/>
            <person name="Shendure J."/>
            <person name="DuPasquier L."/>
            <person name="Vize P.D."/>
            <person name="Zorn A.M."/>
            <person name="Ito M."/>
            <person name="Marcotte E.M."/>
            <person name="Wallingford J.B."/>
            <person name="Ito Y."/>
            <person name="Asashima M."/>
            <person name="Ueno N."/>
            <person name="Matsuda Y."/>
            <person name="Veenstra G.J."/>
            <person name="Fujiyama A."/>
            <person name="Harland R.M."/>
            <person name="Taira M."/>
            <person name="Rokhsar D.S."/>
        </authorList>
    </citation>
    <scope>NUCLEOTIDE SEQUENCE [LARGE SCALE GENOMIC DNA]</scope>
    <source>
        <strain evidence="2">J</strain>
    </source>
</reference>
<evidence type="ECO:0000313" key="1">
    <source>
        <dbReference type="EMBL" id="OCT93773.1"/>
    </source>
</evidence>
<name>A0A974DKR7_XENLA</name>
<evidence type="ECO:0000313" key="2">
    <source>
        <dbReference type="Proteomes" id="UP000694892"/>
    </source>
</evidence>
<gene>
    <name evidence="1" type="ORF">XELAEV_18011444mg</name>
</gene>
<dbReference type="AlphaFoldDB" id="A0A974DKR7"/>
<organism evidence="1 2">
    <name type="scientific">Xenopus laevis</name>
    <name type="common">African clawed frog</name>
    <dbReference type="NCBI Taxonomy" id="8355"/>
    <lineage>
        <taxon>Eukaryota</taxon>
        <taxon>Metazoa</taxon>
        <taxon>Chordata</taxon>
        <taxon>Craniata</taxon>
        <taxon>Vertebrata</taxon>
        <taxon>Euteleostomi</taxon>
        <taxon>Amphibia</taxon>
        <taxon>Batrachia</taxon>
        <taxon>Anura</taxon>
        <taxon>Pipoidea</taxon>
        <taxon>Pipidae</taxon>
        <taxon>Xenopodinae</taxon>
        <taxon>Xenopus</taxon>
        <taxon>Xenopus</taxon>
    </lineage>
</organism>
<dbReference type="Proteomes" id="UP000694892">
    <property type="component" value="Chromosome 2L"/>
</dbReference>
<dbReference type="OMA" id="SICHSAP"/>